<proteinExistence type="predicted"/>
<gene>
    <name evidence="5" type="ORF">PQG83_13960</name>
</gene>
<dbReference type="RefSeq" id="WP_312742200.1">
    <property type="nucleotide sequence ID" value="NZ_CP116968.1"/>
</dbReference>
<evidence type="ECO:0008006" key="7">
    <source>
        <dbReference type="Google" id="ProtNLM"/>
    </source>
</evidence>
<evidence type="ECO:0000313" key="6">
    <source>
        <dbReference type="Proteomes" id="UP001302494"/>
    </source>
</evidence>
<dbReference type="GO" id="GO:0000162">
    <property type="term" value="P:L-tryptophan biosynthetic process"/>
    <property type="evidence" value="ECO:0007669"/>
    <property type="project" value="InterPro"/>
</dbReference>
<dbReference type="EMBL" id="CP116968">
    <property type="protein sequence ID" value="WNM60860.1"/>
    <property type="molecule type" value="Genomic_DNA"/>
</dbReference>
<dbReference type="Pfam" id="PF00591">
    <property type="entry name" value="Glycos_transf_3"/>
    <property type="match status" value="1"/>
</dbReference>
<dbReference type="Gene3D" id="3.40.1030.10">
    <property type="entry name" value="Nucleoside phosphorylase/phosphoribosyltransferase catalytic domain"/>
    <property type="match status" value="1"/>
</dbReference>
<evidence type="ECO:0000259" key="3">
    <source>
        <dbReference type="Pfam" id="PF00591"/>
    </source>
</evidence>
<dbReference type="InterPro" id="IPR036320">
    <property type="entry name" value="Glycosyl_Trfase_fam3_N_dom_sf"/>
</dbReference>
<dbReference type="SUPFAM" id="SSF52418">
    <property type="entry name" value="Nucleoside phosphorylase/phosphoribosyltransferase catalytic domain"/>
    <property type="match status" value="1"/>
</dbReference>
<dbReference type="InterPro" id="IPR005940">
    <property type="entry name" value="Anthranilate_Pribosyl_Tfrase"/>
</dbReference>
<reference evidence="5 6" key="1">
    <citation type="submission" date="2023-01" db="EMBL/GenBank/DDBJ databases">
        <title>Cultivation and genomic characterization of new, ubiquitous marine nitrite-oxidizing bacteria from the Nitrospirales.</title>
        <authorList>
            <person name="Mueller A.J."/>
            <person name="Daebeler A."/>
            <person name="Herbold C.W."/>
            <person name="Kirkegaard R.H."/>
            <person name="Daims H."/>
        </authorList>
    </citation>
    <scope>NUCLEOTIDE SEQUENCE [LARGE SCALE GENOMIC DNA]</scope>
    <source>
        <strain evidence="5 6">DK</strain>
    </source>
</reference>
<accession>A0AA96GIM3</accession>
<protein>
    <recommendedName>
        <fullName evidence="7">Anthranilate phosphoribosyltransferase</fullName>
    </recommendedName>
</protein>
<name>A0AA96GIM3_9BACT</name>
<evidence type="ECO:0000256" key="2">
    <source>
        <dbReference type="ARBA" id="ARBA00022679"/>
    </source>
</evidence>
<dbReference type="AlphaFoldDB" id="A0AA96GIM3"/>
<dbReference type="Proteomes" id="UP001302494">
    <property type="component" value="Chromosome"/>
</dbReference>
<organism evidence="5 6">
    <name type="scientific">Candidatus Nitrospira neomarina</name>
    <dbReference type="NCBI Taxonomy" id="3020899"/>
    <lineage>
        <taxon>Bacteria</taxon>
        <taxon>Pseudomonadati</taxon>
        <taxon>Nitrospirota</taxon>
        <taxon>Nitrospiria</taxon>
        <taxon>Nitrospirales</taxon>
        <taxon>Nitrospiraceae</taxon>
        <taxon>Nitrospira</taxon>
    </lineage>
</organism>
<dbReference type="PANTHER" id="PTHR43285:SF2">
    <property type="entry name" value="ANTHRANILATE PHOSPHORIBOSYLTRANSFERASE"/>
    <property type="match status" value="1"/>
</dbReference>
<dbReference type="SUPFAM" id="SSF47648">
    <property type="entry name" value="Nucleoside phosphorylase/phosphoribosyltransferase N-terminal domain"/>
    <property type="match status" value="1"/>
</dbReference>
<sequence length="362" mass="38700">MDHLIAKIGKGLKGAKDLTWDEAKLALNAIIEGQATDVQVGAFLMAMRIKTESISELAAFTTTVRRWAPPIPLPHAENIVDLPLYGEKHNTIHVVIASSLVAAAAGAGLFMHGVENPGLPYDLPQVLRHLQLPIANTAAEAIEHGTQSPWVYMDLAGYHAPLTKLLDLRQAFGLQNLSHQVSRLLNPARVGSQVIGISHPPYLDKMVEALDMLGAKRALIIQGVEGFPELSLSAPSLARELRSGHISSLAFRPDDAGFRSGPFQAMSSTINGPGSGNPQHEAQLIMQLLVDRQKGDRRNWVIMNAALLMYAAGLASSLAQATPLAQDTLDSGKAGAFFTALTQGRPPQSKFVVPPAPAEVPA</sequence>
<feature type="domain" description="Glycosyl transferase family 3 N-terminal" evidence="4">
    <location>
        <begin position="4"/>
        <end position="66"/>
    </location>
</feature>
<evidence type="ECO:0000313" key="5">
    <source>
        <dbReference type="EMBL" id="WNM60860.1"/>
    </source>
</evidence>
<feature type="domain" description="Glycosyl transferase family 3" evidence="3">
    <location>
        <begin position="86"/>
        <end position="334"/>
    </location>
</feature>
<dbReference type="Gene3D" id="1.20.970.10">
    <property type="entry name" value="Transferase, Pyrimidine Nucleoside Phosphorylase, Chain C"/>
    <property type="match status" value="1"/>
</dbReference>
<evidence type="ECO:0000259" key="4">
    <source>
        <dbReference type="Pfam" id="PF02885"/>
    </source>
</evidence>
<dbReference type="InterPro" id="IPR035902">
    <property type="entry name" value="Nuc_phospho_transferase"/>
</dbReference>
<evidence type="ECO:0000256" key="1">
    <source>
        <dbReference type="ARBA" id="ARBA00022676"/>
    </source>
</evidence>
<keyword evidence="1" id="KW-0328">Glycosyltransferase</keyword>
<dbReference type="GO" id="GO:0005829">
    <property type="term" value="C:cytosol"/>
    <property type="evidence" value="ECO:0007669"/>
    <property type="project" value="TreeGrafter"/>
</dbReference>
<keyword evidence="6" id="KW-1185">Reference proteome</keyword>
<keyword evidence="2" id="KW-0808">Transferase</keyword>
<dbReference type="InterPro" id="IPR000312">
    <property type="entry name" value="Glycosyl_Trfase_fam3"/>
</dbReference>
<dbReference type="PANTHER" id="PTHR43285">
    <property type="entry name" value="ANTHRANILATE PHOSPHORIBOSYLTRANSFERASE"/>
    <property type="match status" value="1"/>
</dbReference>
<dbReference type="Pfam" id="PF02885">
    <property type="entry name" value="Glycos_trans_3N"/>
    <property type="match status" value="1"/>
</dbReference>
<dbReference type="KEGG" id="nneo:PQG83_13960"/>
<dbReference type="GO" id="GO:0004048">
    <property type="term" value="F:anthranilate phosphoribosyltransferase activity"/>
    <property type="evidence" value="ECO:0007669"/>
    <property type="project" value="InterPro"/>
</dbReference>
<dbReference type="InterPro" id="IPR017459">
    <property type="entry name" value="Glycosyl_Trfase_fam3_N_dom"/>
</dbReference>